<evidence type="ECO:0000313" key="2">
    <source>
        <dbReference type="EMBL" id="GAA4069432.1"/>
    </source>
</evidence>
<feature type="compositionally biased region" description="Acidic residues" evidence="1">
    <location>
        <begin position="1"/>
        <end position="16"/>
    </location>
</feature>
<comment type="caution">
    <text evidence="2">The sequence shown here is derived from an EMBL/GenBank/DDBJ whole genome shotgun (WGS) entry which is preliminary data.</text>
</comment>
<reference evidence="3" key="1">
    <citation type="journal article" date="2019" name="Int. J. Syst. Evol. Microbiol.">
        <title>The Global Catalogue of Microorganisms (GCM) 10K type strain sequencing project: providing services to taxonomists for standard genome sequencing and annotation.</title>
        <authorList>
            <consortium name="The Broad Institute Genomics Platform"/>
            <consortium name="The Broad Institute Genome Sequencing Center for Infectious Disease"/>
            <person name="Wu L."/>
            <person name="Ma J."/>
        </authorList>
    </citation>
    <scope>NUCLEOTIDE SEQUENCE [LARGE SCALE GENOMIC DNA]</scope>
    <source>
        <strain evidence="3">JCM 17250</strain>
    </source>
</reference>
<evidence type="ECO:0000313" key="3">
    <source>
        <dbReference type="Proteomes" id="UP001501734"/>
    </source>
</evidence>
<proteinExistence type="predicted"/>
<organism evidence="2 3">
    <name type="scientific">Amphibacillus indicireducens</name>
    <dbReference type="NCBI Taxonomy" id="1076330"/>
    <lineage>
        <taxon>Bacteria</taxon>
        <taxon>Bacillati</taxon>
        <taxon>Bacillota</taxon>
        <taxon>Bacilli</taxon>
        <taxon>Bacillales</taxon>
        <taxon>Bacillaceae</taxon>
        <taxon>Amphibacillus</taxon>
    </lineage>
</organism>
<dbReference type="EMBL" id="BAABDL010000073">
    <property type="protein sequence ID" value="GAA4069432.1"/>
    <property type="molecule type" value="Genomic_DNA"/>
</dbReference>
<gene>
    <name evidence="2" type="ORF">GCM10022410_14190</name>
</gene>
<protein>
    <submittedName>
        <fullName evidence="2">Uncharacterized protein</fullName>
    </submittedName>
</protein>
<evidence type="ECO:0000256" key="1">
    <source>
        <dbReference type="SAM" id="MobiDB-lite"/>
    </source>
</evidence>
<feature type="region of interest" description="Disordered" evidence="1">
    <location>
        <begin position="1"/>
        <end position="31"/>
    </location>
</feature>
<name>A0ABP7VKS7_9BACI</name>
<dbReference type="Proteomes" id="UP001501734">
    <property type="component" value="Unassembled WGS sequence"/>
</dbReference>
<sequence length="55" mass="6119">MCDSVDQDATDQDAEQWNEHVKEADPEADGGDFFQAEWAEADAEADRKCVKGDDN</sequence>
<accession>A0ABP7VKS7</accession>
<keyword evidence="3" id="KW-1185">Reference proteome</keyword>